<evidence type="ECO:0000313" key="1">
    <source>
        <dbReference type="EMBL" id="NYF91295.1"/>
    </source>
</evidence>
<gene>
    <name evidence="1" type="ORF">HDF08_003397</name>
</gene>
<accession>A0A852VMJ0</accession>
<dbReference type="EMBL" id="JACCCU010000002">
    <property type="protein sequence ID" value="NYF91295.1"/>
    <property type="molecule type" value="Genomic_DNA"/>
</dbReference>
<sequence length="76" mass="8536">MLAFGRSGWRARTVKQVKLKGEAMSFEYANGKICISKYLHLPKGGRLKALGKRALFVDDLDEDAFAEDFQLLSTVQ</sequence>
<proteinExistence type="predicted"/>
<dbReference type="Proteomes" id="UP000564385">
    <property type="component" value="Unassembled WGS sequence"/>
</dbReference>
<comment type="caution">
    <text evidence="1">The sequence shown here is derived from an EMBL/GenBank/DDBJ whole genome shotgun (WGS) entry which is preliminary data.</text>
</comment>
<protein>
    <submittedName>
        <fullName evidence="1">Uncharacterized protein</fullName>
    </submittedName>
</protein>
<organism evidence="1 2">
    <name type="scientific">Tunturiibacter lichenicola</name>
    <dbReference type="NCBI Taxonomy" id="2051959"/>
    <lineage>
        <taxon>Bacteria</taxon>
        <taxon>Pseudomonadati</taxon>
        <taxon>Acidobacteriota</taxon>
        <taxon>Terriglobia</taxon>
        <taxon>Terriglobales</taxon>
        <taxon>Acidobacteriaceae</taxon>
        <taxon>Tunturiibacter</taxon>
    </lineage>
</organism>
<evidence type="ECO:0000313" key="2">
    <source>
        <dbReference type="Proteomes" id="UP000564385"/>
    </source>
</evidence>
<name>A0A852VMJ0_9BACT</name>
<reference evidence="1 2" key="1">
    <citation type="submission" date="2020-07" db="EMBL/GenBank/DDBJ databases">
        <title>Genomic Encyclopedia of Type Strains, Phase IV (KMG-V): Genome sequencing to study the core and pangenomes of soil and plant-associated prokaryotes.</title>
        <authorList>
            <person name="Whitman W."/>
        </authorList>
    </citation>
    <scope>NUCLEOTIDE SEQUENCE [LARGE SCALE GENOMIC DNA]</scope>
    <source>
        <strain evidence="1 2">M8UP22</strain>
    </source>
</reference>
<dbReference type="AlphaFoldDB" id="A0A852VMJ0"/>